<dbReference type="EC" id="3.1.3.18" evidence="4"/>
<dbReference type="InterPro" id="IPR006439">
    <property type="entry name" value="HAD-SF_hydro_IA"/>
</dbReference>
<evidence type="ECO:0000256" key="4">
    <source>
        <dbReference type="ARBA" id="ARBA00013078"/>
    </source>
</evidence>
<reference evidence="6" key="1">
    <citation type="journal article" date="2013" name="Stand. Genomic Sci.">
        <title>Genome sequence of the Litoreibacter arenae type strain (DSM 19593(T)), a member of the Roseobacter clade isolated from sea sand.</title>
        <authorList>
            <person name="Riedel T."/>
            <person name="Fiebig A."/>
            <person name="Petersen J."/>
            <person name="Gronow S."/>
            <person name="Kyrpides N.C."/>
            <person name="Goker M."/>
            <person name="Klenk H.P."/>
        </authorList>
    </citation>
    <scope>NUCLEOTIDE SEQUENCE [LARGE SCALE GENOMIC DNA]</scope>
    <source>
        <strain evidence="6">DSM 19593</strain>
    </source>
</reference>
<sequence length="237" mass="24659">MRQDMTGQIKGLLFDKDGTLLDFDATWGQWASGFLTELAEGDAALGTCMGDAIGYDMAGGVFHPTSPVIAGTSDVAIDLLLPFLPKWERDALLAHGNAAAARAPLVAPCPLPELFDRFDAMGLALGVATNDAESSAIAHVSALGLEGRFARILGFDSGYGGKPAPEMLWAFTDHCGLEPAQVAMIGDSTHDLHAGRAAGMVCVGVLTGPATRRDLEPHADVVLGSVADLPDWLGSMG</sequence>
<dbReference type="CDD" id="cd01427">
    <property type="entry name" value="HAD_like"/>
    <property type="match status" value="1"/>
</dbReference>
<evidence type="ECO:0000313" key="6">
    <source>
        <dbReference type="Proteomes" id="UP000015351"/>
    </source>
</evidence>
<keyword evidence="5" id="KW-0378">Hydrolase</keyword>
<evidence type="ECO:0000256" key="1">
    <source>
        <dbReference type="ARBA" id="ARBA00000830"/>
    </source>
</evidence>
<dbReference type="PANTHER" id="PTHR43434:SF1">
    <property type="entry name" value="PHOSPHOGLYCOLATE PHOSPHATASE"/>
    <property type="match status" value="1"/>
</dbReference>
<evidence type="ECO:0000313" key="5">
    <source>
        <dbReference type="EMBL" id="EPX81004.1"/>
    </source>
</evidence>
<dbReference type="Gene3D" id="1.10.150.240">
    <property type="entry name" value="Putative phosphatase, domain 2"/>
    <property type="match status" value="1"/>
</dbReference>
<protein>
    <recommendedName>
        <fullName evidence="4">phosphoglycolate phosphatase</fullName>
        <ecNumber evidence="4">3.1.3.18</ecNumber>
    </recommendedName>
</protein>
<dbReference type="SFLD" id="SFLDS00003">
    <property type="entry name" value="Haloacid_Dehalogenase"/>
    <property type="match status" value="1"/>
</dbReference>
<evidence type="ECO:0000256" key="3">
    <source>
        <dbReference type="ARBA" id="ARBA00006171"/>
    </source>
</evidence>
<comment type="catalytic activity">
    <reaction evidence="1">
        <text>2-phosphoglycolate + H2O = glycolate + phosphate</text>
        <dbReference type="Rhea" id="RHEA:14369"/>
        <dbReference type="ChEBI" id="CHEBI:15377"/>
        <dbReference type="ChEBI" id="CHEBI:29805"/>
        <dbReference type="ChEBI" id="CHEBI:43474"/>
        <dbReference type="ChEBI" id="CHEBI:58033"/>
        <dbReference type="EC" id="3.1.3.18"/>
    </reaction>
</comment>
<organism evidence="5 6">
    <name type="scientific">Litoreibacter arenae DSM 19593</name>
    <dbReference type="NCBI Taxonomy" id="1123360"/>
    <lineage>
        <taxon>Bacteria</taxon>
        <taxon>Pseudomonadati</taxon>
        <taxon>Pseudomonadota</taxon>
        <taxon>Alphaproteobacteria</taxon>
        <taxon>Rhodobacterales</taxon>
        <taxon>Roseobacteraceae</taxon>
        <taxon>Litoreibacter</taxon>
    </lineage>
</organism>
<comment type="caution">
    <text evidence="5">The sequence shown here is derived from an EMBL/GenBank/DDBJ whole genome shotgun (WGS) entry which is preliminary data.</text>
</comment>
<dbReference type="InterPro" id="IPR036412">
    <property type="entry name" value="HAD-like_sf"/>
</dbReference>
<dbReference type="NCBIfam" id="TIGR01549">
    <property type="entry name" value="HAD-SF-IA-v1"/>
    <property type="match status" value="1"/>
</dbReference>
<keyword evidence="6" id="KW-1185">Reference proteome</keyword>
<dbReference type="Pfam" id="PF00702">
    <property type="entry name" value="Hydrolase"/>
    <property type="match status" value="1"/>
</dbReference>
<evidence type="ECO:0000256" key="2">
    <source>
        <dbReference type="ARBA" id="ARBA00004818"/>
    </source>
</evidence>
<dbReference type="HOGENOM" id="CLU_045011_19_1_5"/>
<dbReference type="GO" id="GO:0008967">
    <property type="term" value="F:phosphoglycolate phosphatase activity"/>
    <property type="evidence" value="ECO:0007669"/>
    <property type="project" value="UniProtKB-EC"/>
</dbReference>
<dbReference type="Proteomes" id="UP000015351">
    <property type="component" value="Unassembled WGS sequence"/>
</dbReference>
<gene>
    <name evidence="5" type="ORF">thalar_00449</name>
</gene>
<accession>S9S4B4</accession>
<dbReference type="SUPFAM" id="SSF56784">
    <property type="entry name" value="HAD-like"/>
    <property type="match status" value="1"/>
</dbReference>
<dbReference type="AlphaFoldDB" id="S9S4B4"/>
<dbReference type="GO" id="GO:0006281">
    <property type="term" value="P:DNA repair"/>
    <property type="evidence" value="ECO:0007669"/>
    <property type="project" value="TreeGrafter"/>
</dbReference>
<dbReference type="InterPro" id="IPR023214">
    <property type="entry name" value="HAD_sf"/>
</dbReference>
<proteinExistence type="inferred from homology"/>
<dbReference type="PANTHER" id="PTHR43434">
    <property type="entry name" value="PHOSPHOGLYCOLATE PHOSPHATASE"/>
    <property type="match status" value="1"/>
</dbReference>
<dbReference type="InterPro" id="IPR023198">
    <property type="entry name" value="PGP-like_dom2"/>
</dbReference>
<dbReference type="GO" id="GO:0005829">
    <property type="term" value="C:cytosol"/>
    <property type="evidence" value="ECO:0007669"/>
    <property type="project" value="TreeGrafter"/>
</dbReference>
<comment type="similarity">
    <text evidence="3">Belongs to the HAD-like hydrolase superfamily. CbbY/CbbZ/Gph/YieH family.</text>
</comment>
<comment type="pathway">
    <text evidence="2">Organic acid metabolism; glycolate biosynthesis; glycolate from 2-phosphoglycolate: step 1/1.</text>
</comment>
<dbReference type="eggNOG" id="COG0546">
    <property type="taxonomic scope" value="Bacteria"/>
</dbReference>
<dbReference type="Gene3D" id="3.40.50.1000">
    <property type="entry name" value="HAD superfamily/HAD-like"/>
    <property type="match status" value="1"/>
</dbReference>
<dbReference type="STRING" id="1123360.thalar_00449"/>
<dbReference type="PATRIC" id="fig|1123360.3.peg.446"/>
<dbReference type="EMBL" id="AONI01000006">
    <property type="protein sequence ID" value="EPX81004.1"/>
    <property type="molecule type" value="Genomic_DNA"/>
</dbReference>
<dbReference type="InterPro" id="IPR050155">
    <property type="entry name" value="HAD-like_hydrolase_sf"/>
</dbReference>
<dbReference type="SFLD" id="SFLDG01129">
    <property type="entry name" value="C1.5:_HAD__Beta-PGM__Phosphata"/>
    <property type="match status" value="1"/>
</dbReference>
<name>S9S4B4_9RHOB</name>